<dbReference type="EMBL" id="LCWV01000008">
    <property type="protein sequence ID" value="PWI71200.1"/>
    <property type="molecule type" value="Genomic_DNA"/>
</dbReference>
<feature type="region of interest" description="Disordered" evidence="1">
    <location>
        <begin position="228"/>
        <end position="253"/>
    </location>
</feature>
<name>A0A2U3E9M7_PURLI</name>
<reference evidence="2 3" key="1">
    <citation type="journal article" date="2016" name="Front. Microbiol.">
        <title>Genome and transcriptome sequences reveal the specific parasitism of the nematophagous Purpureocillium lilacinum 36-1.</title>
        <authorList>
            <person name="Xie J."/>
            <person name="Li S."/>
            <person name="Mo C."/>
            <person name="Xiao X."/>
            <person name="Peng D."/>
            <person name="Wang G."/>
            <person name="Xiao Y."/>
        </authorList>
    </citation>
    <scope>NUCLEOTIDE SEQUENCE [LARGE SCALE GENOMIC DNA]</scope>
    <source>
        <strain evidence="2 3">36-1</strain>
    </source>
</reference>
<evidence type="ECO:0000313" key="2">
    <source>
        <dbReference type="EMBL" id="PWI71200.1"/>
    </source>
</evidence>
<comment type="caution">
    <text evidence="2">The sequence shown here is derived from an EMBL/GenBank/DDBJ whole genome shotgun (WGS) entry which is preliminary data.</text>
</comment>
<feature type="region of interest" description="Disordered" evidence="1">
    <location>
        <begin position="1"/>
        <end position="39"/>
    </location>
</feature>
<proteinExistence type="predicted"/>
<feature type="compositionally biased region" description="Basic and acidic residues" evidence="1">
    <location>
        <begin position="16"/>
        <end position="26"/>
    </location>
</feature>
<feature type="compositionally biased region" description="Basic residues" evidence="1">
    <location>
        <begin position="55"/>
        <end position="64"/>
    </location>
</feature>
<feature type="region of interest" description="Disordered" evidence="1">
    <location>
        <begin position="53"/>
        <end position="74"/>
    </location>
</feature>
<dbReference type="Proteomes" id="UP000245956">
    <property type="component" value="Unassembled WGS sequence"/>
</dbReference>
<sequence>MCARAGERGTVSVEEGTGRRTRDQARAGRGNAPLPYTNPPTAAAIRLLHALTTRSSRRQHRRHPSTTPFRPGDPVHAVCHSSPTRAHGPFPLPSLFFARHPGTHATSVRTAPSREPCSATARFGYMVMVASPAATYAPTRPRTRRDTSSALNLPLTLRASLVVDGKVGKARQGAARGRGWMGVGMMAGDPSPACELKPQKTMIQPHVTAGVPGWLAYPLRRRVPTQMTSCGPQGYHRRGNYAGQRDEPSEAHM</sequence>
<feature type="compositionally biased region" description="Basic and acidic residues" evidence="1">
    <location>
        <begin position="244"/>
        <end position="253"/>
    </location>
</feature>
<organism evidence="2 3">
    <name type="scientific">Purpureocillium lilacinum</name>
    <name type="common">Paecilomyces lilacinus</name>
    <dbReference type="NCBI Taxonomy" id="33203"/>
    <lineage>
        <taxon>Eukaryota</taxon>
        <taxon>Fungi</taxon>
        <taxon>Dikarya</taxon>
        <taxon>Ascomycota</taxon>
        <taxon>Pezizomycotina</taxon>
        <taxon>Sordariomycetes</taxon>
        <taxon>Hypocreomycetidae</taxon>
        <taxon>Hypocreales</taxon>
        <taxon>Ophiocordycipitaceae</taxon>
        <taxon>Purpureocillium</taxon>
    </lineage>
</organism>
<accession>A0A2U3E9M7</accession>
<evidence type="ECO:0000256" key="1">
    <source>
        <dbReference type="SAM" id="MobiDB-lite"/>
    </source>
</evidence>
<evidence type="ECO:0000313" key="3">
    <source>
        <dbReference type="Proteomes" id="UP000245956"/>
    </source>
</evidence>
<gene>
    <name evidence="2" type="ORF">PCL_12568</name>
</gene>
<dbReference type="AlphaFoldDB" id="A0A2U3E9M7"/>
<protein>
    <submittedName>
        <fullName evidence="2">Uncharacterized protein</fullName>
    </submittedName>
</protein>